<dbReference type="eggNOG" id="ENOG502S35T">
    <property type="taxonomic scope" value="Eukaryota"/>
</dbReference>
<reference evidence="3" key="1">
    <citation type="journal article" date="2012" name="Science">
        <title>The Paleozoic origin of enzymatic lignin decomposition reconstructed from 31 fungal genomes.</title>
        <authorList>
            <person name="Floudas D."/>
            <person name="Binder M."/>
            <person name="Riley R."/>
            <person name="Barry K."/>
            <person name="Blanchette R.A."/>
            <person name="Henrissat B."/>
            <person name="Martinez A.T."/>
            <person name="Otillar R."/>
            <person name="Spatafora J.W."/>
            <person name="Yadav J.S."/>
            <person name="Aerts A."/>
            <person name="Benoit I."/>
            <person name="Boyd A."/>
            <person name="Carlson A."/>
            <person name="Copeland A."/>
            <person name="Coutinho P.M."/>
            <person name="de Vries R.P."/>
            <person name="Ferreira P."/>
            <person name="Findley K."/>
            <person name="Foster B."/>
            <person name="Gaskell J."/>
            <person name="Glotzer D."/>
            <person name="Gorecki P."/>
            <person name="Heitman J."/>
            <person name="Hesse C."/>
            <person name="Hori C."/>
            <person name="Igarashi K."/>
            <person name="Jurgens J.A."/>
            <person name="Kallen N."/>
            <person name="Kersten P."/>
            <person name="Kohler A."/>
            <person name="Kuees U."/>
            <person name="Kumar T.K.A."/>
            <person name="Kuo A."/>
            <person name="LaButti K."/>
            <person name="Larrondo L.F."/>
            <person name="Lindquist E."/>
            <person name="Ling A."/>
            <person name="Lombard V."/>
            <person name="Lucas S."/>
            <person name="Lundell T."/>
            <person name="Martin R."/>
            <person name="McLaughlin D.J."/>
            <person name="Morgenstern I."/>
            <person name="Morin E."/>
            <person name="Murat C."/>
            <person name="Nagy L.G."/>
            <person name="Nolan M."/>
            <person name="Ohm R.A."/>
            <person name="Patyshakuliyeva A."/>
            <person name="Rokas A."/>
            <person name="Ruiz-Duenas F.J."/>
            <person name="Sabat G."/>
            <person name="Salamov A."/>
            <person name="Samejima M."/>
            <person name="Schmutz J."/>
            <person name="Slot J.C."/>
            <person name="St John F."/>
            <person name="Stenlid J."/>
            <person name="Sun H."/>
            <person name="Sun S."/>
            <person name="Syed K."/>
            <person name="Tsang A."/>
            <person name="Wiebenga A."/>
            <person name="Young D."/>
            <person name="Pisabarro A."/>
            <person name="Eastwood D.C."/>
            <person name="Martin F."/>
            <person name="Cullen D."/>
            <person name="Grigoriev I.V."/>
            <person name="Hibbett D.S."/>
        </authorList>
    </citation>
    <scope>NUCLEOTIDE SEQUENCE [LARGE SCALE GENOMIC DNA]</scope>
    <source>
        <strain evidence="3">TFB10046</strain>
    </source>
</reference>
<feature type="non-terminal residue" evidence="2">
    <location>
        <position position="421"/>
    </location>
</feature>
<accession>J0L8J8</accession>
<dbReference type="AlphaFoldDB" id="J0L8J8"/>
<feature type="compositionally biased region" description="Basic and acidic residues" evidence="1">
    <location>
        <begin position="102"/>
        <end position="119"/>
    </location>
</feature>
<feature type="region of interest" description="Disordered" evidence="1">
    <location>
        <begin position="1"/>
        <end position="132"/>
    </location>
</feature>
<proteinExistence type="predicted"/>
<gene>
    <name evidence="2" type="ORF">AURDEDRAFT_178228</name>
</gene>
<dbReference type="KEGG" id="adl:AURDEDRAFT_178228"/>
<sequence length="421" mass="48393">MAGARICEYSSLRRNSAKSASWSLTPRAAADAAAAQRNHTPPGARTDPPAPVTARPASSHRPQEREKLHHKHDLGVNELALEERQKTTLHHQRDHGANQLGSEHRQKTTPERHDFKSNELPDEENEERLPHLNDSDLHARIVYGMSRANADEAERALTDTNREEGEINEERHEDISMDIPEPWGPGKASASFGEQDPWEADAMDEDETYGPHKWRPGTEMTWAQYQANARMFGDVAFQRTLPKHHRGPLPDRAEVHKNLQLQDYIAMAWVEHEKKKPAAPNESRASPPRESQFSTNEYTGQSRAGTYPDSYYLEDADWFPWVSYWPNNVEPEYAIRANRVNAPPVPPPPEVPKKLRWDGRYGRHERTWLAQWGNHEEGLRHLAFIPIKAPRIPREFDLLKKEGGWYFAVHAEEDDDIAWFR</sequence>
<dbReference type="EMBL" id="JH688748">
    <property type="protein sequence ID" value="EJD32676.1"/>
    <property type="molecule type" value="Genomic_DNA"/>
</dbReference>
<name>J0L8J8_AURST</name>
<organism evidence="2 3">
    <name type="scientific">Auricularia subglabra (strain TFB-10046 / SS5)</name>
    <name type="common">White-rot fungus</name>
    <name type="synonym">Auricularia delicata (strain TFB10046)</name>
    <dbReference type="NCBI Taxonomy" id="717982"/>
    <lineage>
        <taxon>Eukaryota</taxon>
        <taxon>Fungi</taxon>
        <taxon>Dikarya</taxon>
        <taxon>Basidiomycota</taxon>
        <taxon>Agaricomycotina</taxon>
        <taxon>Agaricomycetes</taxon>
        <taxon>Auriculariales</taxon>
        <taxon>Auriculariaceae</taxon>
        <taxon>Auricularia</taxon>
    </lineage>
</organism>
<keyword evidence="3" id="KW-1185">Reference proteome</keyword>
<protein>
    <submittedName>
        <fullName evidence="2">Uncharacterized protein</fullName>
    </submittedName>
</protein>
<feature type="compositionally biased region" description="Polar residues" evidence="1">
    <location>
        <begin position="289"/>
        <end position="302"/>
    </location>
</feature>
<dbReference type="Proteomes" id="UP000006514">
    <property type="component" value="Unassembled WGS sequence"/>
</dbReference>
<evidence type="ECO:0000313" key="2">
    <source>
        <dbReference type="EMBL" id="EJD32676.1"/>
    </source>
</evidence>
<evidence type="ECO:0000313" key="3">
    <source>
        <dbReference type="Proteomes" id="UP000006514"/>
    </source>
</evidence>
<evidence type="ECO:0000256" key="1">
    <source>
        <dbReference type="SAM" id="MobiDB-lite"/>
    </source>
</evidence>
<feature type="compositionally biased region" description="Polar residues" evidence="1">
    <location>
        <begin position="12"/>
        <end position="24"/>
    </location>
</feature>
<dbReference type="InParanoid" id="J0L8J8"/>
<feature type="region of interest" description="Disordered" evidence="1">
    <location>
        <begin position="275"/>
        <end position="302"/>
    </location>
</feature>